<dbReference type="AlphaFoldDB" id="A0AAJ7ITQ8"/>
<dbReference type="GeneID" id="108623165"/>
<dbReference type="InterPro" id="IPR007537">
    <property type="entry name" value="tRNAHis_GuaTrfase_Thg1"/>
</dbReference>
<keyword evidence="11" id="KW-0342">GTP-binding</keyword>
<keyword evidence="7 20" id="KW-0548">Nucleotidyltransferase</keyword>
<evidence type="ECO:0000256" key="12">
    <source>
        <dbReference type="ARBA" id="ARBA00032480"/>
    </source>
</evidence>
<evidence type="ECO:0000256" key="11">
    <source>
        <dbReference type="ARBA" id="ARBA00023134"/>
    </source>
</evidence>
<evidence type="ECO:0000259" key="17">
    <source>
        <dbReference type="Pfam" id="PF04446"/>
    </source>
</evidence>
<evidence type="ECO:0000259" key="18">
    <source>
        <dbReference type="Pfam" id="PF14413"/>
    </source>
</evidence>
<keyword evidence="6" id="KW-0819">tRNA processing</keyword>
<keyword evidence="8" id="KW-0479">Metal-binding</keyword>
<keyword evidence="5" id="KW-0808">Transferase</keyword>
<dbReference type="GO" id="GO:0008193">
    <property type="term" value="F:tRNA guanylyltransferase activity"/>
    <property type="evidence" value="ECO:0007669"/>
    <property type="project" value="UniProtKB-EC"/>
</dbReference>
<comment type="subunit">
    <text evidence="15">Homotetramer. Interacts with MFN1 and MFN2; functions as a guanyl-nucleotide exchange factor/GEF for MFN2 and also probably MFN1.</text>
</comment>
<dbReference type="Pfam" id="PF04446">
    <property type="entry name" value="Thg1"/>
    <property type="match status" value="1"/>
</dbReference>
<reference evidence="20" key="1">
    <citation type="submission" date="2025-08" db="UniProtKB">
        <authorList>
            <consortium name="RefSeq"/>
        </authorList>
    </citation>
    <scope>IDENTIFICATION</scope>
    <source>
        <tissue evidence="20">Whole body</tissue>
    </source>
</reference>
<evidence type="ECO:0000256" key="13">
    <source>
        <dbReference type="ARBA" id="ARBA00047281"/>
    </source>
</evidence>
<feature type="compositionally biased region" description="Polar residues" evidence="16">
    <location>
        <begin position="304"/>
        <end position="330"/>
    </location>
</feature>
<dbReference type="Gene3D" id="3.30.70.3000">
    <property type="match status" value="1"/>
</dbReference>
<dbReference type="GO" id="GO:0006400">
    <property type="term" value="P:tRNA modification"/>
    <property type="evidence" value="ECO:0007669"/>
    <property type="project" value="InterPro"/>
</dbReference>
<dbReference type="FunFam" id="3.30.70.3000:FF:000001">
    <property type="entry name" value="tRNA(His) guanylyltransferase"/>
    <property type="match status" value="1"/>
</dbReference>
<gene>
    <name evidence="20" type="primary">LOC108623165</name>
</gene>
<keyword evidence="19" id="KW-1185">Reference proteome</keyword>
<keyword evidence="9" id="KW-0547">Nucleotide-binding</keyword>
<feature type="region of interest" description="Disordered" evidence="16">
    <location>
        <begin position="304"/>
        <end position="356"/>
    </location>
</feature>
<keyword evidence="10" id="KW-0460">Magnesium</keyword>
<dbReference type="PANTHER" id="PTHR12729:SF6">
    <property type="entry name" value="TRNA(HIS) GUANYLYLTRANSFERASE-RELATED"/>
    <property type="match status" value="1"/>
</dbReference>
<dbReference type="Pfam" id="PF14413">
    <property type="entry name" value="Thg1C"/>
    <property type="match status" value="1"/>
</dbReference>
<dbReference type="InterPro" id="IPR025845">
    <property type="entry name" value="Thg1_C_dom"/>
</dbReference>
<evidence type="ECO:0000256" key="15">
    <source>
        <dbReference type="ARBA" id="ARBA00065710"/>
    </source>
</evidence>
<sequence>MLCFLAAGRRSFLKKIGTIEQVVNSRRISFTRMAKSKFEYVKEFERDEYCLPNCWIVVRIDGRNFSKFCDAHQFTKPNDVAALQLMNRAAVTVMEDFKEIILGFGQSDEYSFVFRKDAELYKRRASKLMSNVNSLFASSYVYHWPHFFQGKELYYPPSFDARVVLYPTDKNLRDYLSWRQADVHVNNLYNTCFWNLILKGKLTPSQAEGKLRGTLASHKNELLFQEFGINYNNEPPIFRKGTTLIRKLVPDGTGRLKPAVVPIVDDIIGDRFWKENPEVLGLKSLATYQPPNLVNNAANPIRTTKASSPTTNMKHNNTQPVPVASVNSVNEDSKAVRSRESEGEKMQYENERICRR</sequence>
<dbReference type="InterPro" id="IPR024956">
    <property type="entry name" value="tRNAHis_GuaTrfase_cat"/>
</dbReference>
<evidence type="ECO:0000256" key="3">
    <source>
        <dbReference type="ARBA" id="ARBA00012511"/>
    </source>
</evidence>
<comment type="cofactor">
    <cofactor evidence="1">
        <name>Mg(2+)</name>
        <dbReference type="ChEBI" id="CHEBI:18420"/>
    </cofactor>
</comment>
<comment type="catalytic activity">
    <reaction evidence="13">
        <text>a 5'-end ribonucleotide-tRNA(His) + GTP + ATP + H2O = a 5'-end phospho-guanosine-ribonucleotide-tRNA(His) + AMP + 2 diphosphate + H(+)</text>
        <dbReference type="Rhea" id="RHEA:54564"/>
        <dbReference type="Rhea" id="RHEA-COMP:14193"/>
        <dbReference type="Rhea" id="RHEA-COMP:14917"/>
        <dbReference type="ChEBI" id="CHEBI:15377"/>
        <dbReference type="ChEBI" id="CHEBI:15378"/>
        <dbReference type="ChEBI" id="CHEBI:30616"/>
        <dbReference type="ChEBI" id="CHEBI:33019"/>
        <dbReference type="ChEBI" id="CHEBI:37565"/>
        <dbReference type="ChEBI" id="CHEBI:138282"/>
        <dbReference type="ChEBI" id="CHEBI:141847"/>
        <dbReference type="ChEBI" id="CHEBI:456215"/>
        <dbReference type="EC" id="2.7.7.79"/>
    </reaction>
</comment>
<dbReference type="PANTHER" id="PTHR12729">
    <property type="entry name" value="TRNA(HIS) GUANYLYLTRANSFERASE-RELATED"/>
    <property type="match status" value="1"/>
</dbReference>
<evidence type="ECO:0000256" key="2">
    <source>
        <dbReference type="ARBA" id="ARBA00010113"/>
    </source>
</evidence>
<dbReference type="Proteomes" id="UP000694925">
    <property type="component" value="Unplaced"/>
</dbReference>
<dbReference type="KEGG" id="ccal:108623165"/>
<proteinExistence type="inferred from homology"/>
<evidence type="ECO:0000256" key="1">
    <source>
        <dbReference type="ARBA" id="ARBA00001946"/>
    </source>
</evidence>
<evidence type="ECO:0000256" key="9">
    <source>
        <dbReference type="ARBA" id="ARBA00022741"/>
    </source>
</evidence>
<comment type="similarity">
    <text evidence="2">Belongs to the tRNA(His) guanylyltransferase family.</text>
</comment>
<feature type="domain" description="tRNAHis guanylyltransferase catalytic" evidence="17">
    <location>
        <begin position="38"/>
        <end position="167"/>
    </location>
</feature>
<evidence type="ECO:0000256" key="10">
    <source>
        <dbReference type="ARBA" id="ARBA00022842"/>
    </source>
</evidence>
<feature type="compositionally biased region" description="Basic and acidic residues" evidence="16">
    <location>
        <begin position="331"/>
        <end position="356"/>
    </location>
</feature>
<dbReference type="GO" id="GO:0005525">
    <property type="term" value="F:GTP binding"/>
    <property type="evidence" value="ECO:0007669"/>
    <property type="project" value="UniProtKB-KW"/>
</dbReference>
<name>A0AAJ7ITQ8_9HYME</name>
<evidence type="ECO:0000313" key="19">
    <source>
        <dbReference type="Proteomes" id="UP000694925"/>
    </source>
</evidence>
<evidence type="ECO:0000256" key="4">
    <source>
        <dbReference type="ARBA" id="ARBA00022310"/>
    </source>
</evidence>
<evidence type="ECO:0000313" key="20">
    <source>
        <dbReference type="RefSeq" id="XP_017876976.1"/>
    </source>
</evidence>
<evidence type="ECO:0000256" key="16">
    <source>
        <dbReference type="SAM" id="MobiDB-lite"/>
    </source>
</evidence>
<dbReference type="GO" id="GO:0000287">
    <property type="term" value="F:magnesium ion binding"/>
    <property type="evidence" value="ECO:0007669"/>
    <property type="project" value="InterPro"/>
</dbReference>
<dbReference type="InterPro" id="IPR038469">
    <property type="entry name" value="tRNAHis_GuaTrfase_Thg1_sf"/>
</dbReference>
<protein>
    <recommendedName>
        <fullName evidence="4">Probable tRNA(His) guanylyltransferase</fullName>
        <ecNumber evidence="3">2.7.7.79</ecNumber>
    </recommendedName>
    <alternativeName>
        <fullName evidence="12">tRNA-histidine guanylyltransferase</fullName>
    </alternativeName>
</protein>
<feature type="domain" description="Thg1 C-terminal" evidence="18">
    <location>
        <begin position="170"/>
        <end position="247"/>
    </location>
</feature>
<evidence type="ECO:0000256" key="8">
    <source>
        <dbReference type="ARBA" id="ARBA00022723"/>
    </source>
</evidence>
<accession>A0AAJ7ITQ8</accession>
<comment type="function">
    <text evidence="14">Adds a GMP to the 5'-end of tRNA(His) after transcription and RNase P cleavage. This step is essential for proper recognition of the tRNA and for the fidelity of protein synthesis. Also functions as a guanyl-nucleotide exchange factor/GEF for the MFN1 and MFN2 mitofusins thereby regulating mitochondrial fusion. By regulating both mitochondrial dynamics and bioenergetic function, it contributes to cell survival following oxidative stress.</text>
</comment>
<evidence type="ECO:0000256" key="7">
    <source>
        <dbReference type="ARBA" id="ARBA00022695"/>
    </source>
</evidence>
<evidence type="ECO:0000256" key="5">
    <source>
        <dbReference type="ARBA" id="ARBA00022679"/>
    </source>
</evidence>
<dbReference type="RefSeq" id="XP_017876976.1">
    <property type="nucleotide sequence ID" value="XM_018021487.2"/>
</dbReference>
<evidence type="ECO:0000256" key="6">
    <source>
        <dbReference type="ARBA" id="ARBA00022694"/>
    </source>
</evidence>
<dbReference type="EC" id="2.7.7.79" evidence="3"/>
<evidence type="ECO:0000256" key="14">
    <source>
        <dbReference type="ARBA" id="ARBA00058346"/>
    </source>
</evidence>
<organism evidence="19 20">
    <name type="scientific">Ceratina calcarata</name>
    <dbReference type="NCBI Taxonomy" id="156304"/>
    <lineage>
        <taxon>Eukaryota</taxon>
        <taxon>Metazoa</taxon>
        <taxon>Ecdysozoa</taxon>
        <taxon>Arthropoda</taxon>
        <taxon>Hexapoda</taxon>
        <taxon>Insecta</taxon>
        <taxon>Pterygota</taxon>
        <taxon>Neoptera</taxon>
        <taxon>Endopterygota</taxon>
        <taxon>Hymenoptera</taxon>
        <taxon>Apocrita</taxon>
        <taxon>Aculeata</taxon>
        <taxon>Apoidea</taxon>
        <taxon>Anthophila</taxon>
        <taxon>Apidae</taxon>
        <taxon>Ceratina</taxon>
        <taxon>Zadontomerus</taxon>
    </lineage>
</organism>
<dbReference type="CTD" id="34876"/>